<sequence>MESLSVCLHIWVLDGVTVCLSAHLGAGVTVSLSVCTSGCWMESLSPCLSAHLGAGWSHCLSVCLHIQVLDGVTVSLSVCTPGCWVLCSLVTPELDLFQHHHTNPS</sequence>
<reference evidence="1" key="1">
    <citation type="submission" date="2025-08" db="UniProtKB">
        <authorList>
            <consortium name="Ensembl"/>
        </authorList>
    </citation>
    <scope>IDENTIFICATION</scope>
</reference>
<dbReference type="Proteomes" id="UP000694413">
    <property type="component" value="Unassembled WGS sequence"/>
</dbReference>
<evidence type="ECO:0000313" key="2">
    <source>
        <dbReference type="Proteomes" id="UP000694413"/>
    </source>
</evidence>
<dbReference type="AlphaFoldDB" id="A0A8D2MYU2"/>
<keyword evidence="2" id="KW-1185">Reference proteome</keyword>
<evidence type="ECO:0000313" key="1">
    <source>
        <dbReference type="Ensembl" id="ENSZALP00000013672.1"/>
    </source>
</evidence>
<dbReference type="Ensembl" id="ENSZALT00000018642.1">
    <property type="protein sequence ID" value="ENSZALP00000013672.1"/>
    <property type="gene ID" value="ENSZALG00000011391.1"/>
</dbReference>
<organism evidence="1 2">
    <name type="scientific">Zonotrichia albicollis</name>
    <name type="common">White-throated sparrow</name>
    <name type="synonym">Fringilla albicollis</name>
    <dbReference type="NCBI Taxonomy" id="44394"/>
    <lineage>
        <taxon>Eukaryota</taxon>
        <taxon>Metazoa</taxon>
        <taxon>Chordata</taxon>
        <taxon>Craniata</taxon>
        <taxon>Vertebrata</taxon>
        <taxon>Euteleostomi</taxon>
        <taxon>Archelosauria</taxon>
        <taxon>Archosauria</taxon>
        <taxon>Dinosauria</taxon>
        <taxon>Saurischia</taxon>
        <taxon>Theropoda</taxon>
        <taxon>Coelurosauria</taxon>
        <taxon>Aves</taxon>
        <taxon>Neognathae</taxon>
        <taxon>Neoaves</taxon>
        <taxon>Telluraves</taxon>
        <taxon>Australaves</taxon>
        <taxon>Passeriformes</taxon>
        <taxon>Passerellidae</taxon>
        <taxon>Zonotrichia</taxon>
    </lineage>
</organism>
<accession>A0A8D2MYU2</accession>
<protein>
    <submittedName>
        <fullName evidence="1">Uncharacterized protein</fullName>
    </submittedName>
</protein>
<reference evidence="1" key="2">
    <citation type="submission" date="2025-09" db="UniProtKB">
        <authorList>
            <consortium name="Ensembl"/>
        </authorList>
    </citation>
    <scope>IDENTIFICATION</scope>
</reference>
<proteinExistence type="predicted"/>
<name>A0A8D2MYU2_ZONAL</name>